<dbReference type="KEGG" id="sgu:SGLAU_17900"/>
<reference evidence="4" key="1">
    <citation type="journal article" date="2015" name="J. Biotechnol.">
        <title>Complete genome sequence of the actinobacterium Streptomyces glaucescens GLA.O (DSM 40922) consisting of a linear chromosome and one linear plasmid.</title>
        <authorList>
            <person name="Ortseifen V."/>
            <person name="Winkler A."/>
            <person name="Albersmeier A."/>
            <person name="Wendler S."/>
            <person name="Puhler A."/>
            <person name="Kalinowski J."/>
            <person name="Ruckert C."/>
        </authorList>
    </citation>
    <scope>NUCLEOTIDE SEQUENCE [LARGE SCALE GENOMIC DNA]</scope>
    <source>
        <strain evidence="4">DSM 40922 / GLA O</strain>
    </source>
</reference>
<evidence type="ECO:0000259" key="2">
    <source>
        <dbReference type="Pfam" id="PF13828"/>
    </source>
</evidence>
<dbReference type="PANTHER" id="PTHR40040:SF1">
    <property type="entry name" value="MEMBRANE PROTEIN"/>
    <property type="match status" value="1"/>
</dbReference>
<evidence type="ECO:0000313" key="3">
    <source>
        <dbReference type="EMBL" id="AIR99543.1"/>
    </source>
</evidence>
<dbReference type="Pfam" id="PF13828">
    <property type="entry name" value="DUF4190"/>
    <property type="match status" value="1"/>
</dbReference>
<keyword evidence="1" id="KW-0812">Transmembrane</keyword>
<sequence>MKGHPQCQQNVRVGARPVRVYDNREYAMASYGSSSAASSGSRTNGLAIASLCCGVVGLFFLNIVLGPLAIIFGAVARRQAGVKSGAGMAKAGIILGVVDVVLWLVLLAVAASNDGFSWYVGG</sequence>
<dbReference type="AlphaFoldDB" id="A0A089X8L1"/>
<dbReference type="eggNOG" id="ENOG502ZHCY">
    <property type="taxonomic scope" value="Bacteria"/>
</dbReference>
<evidence type="ECO:0000256" key="1">
    <source>
        <dbReference type="SAM" id="Phobius"/>
    </source>
</evidence>
<dbReference type="STRING" id="1907.SGLAU_17900"/>
<feature type="transmembrane region" description="Helical" evidence="1">
    <location>
        <begin position="88"/>
        <end position="111"/>
    </location>
</feature>
<dbReference type="EMBL" id="CP009438">
    <property type="protein sequence ID" value="AIR99543.1"/>
    <property type="molecule type" value="Genomic_DNA"/>
</dbReference>
<evidence type="ECO:0000313" key="4">
    <source>
        <dbReference type="Proteomes" id="UP000029482"/>
    </source>
</evidence>
<keyword evidence="1" id="KW-0472">Membrane</keyword>
<feature type="transmembrane region" description="Helical" evidence="1">
    <location>
        <begin position="48"/>
        <end position="76"/>
    </location>
</feature>
<keyword evidence="1" id="KW-1133">Transmembrane helix</keyword>
<keyword evidence="4" id="KW-1185">Reference proteome</keyword>
<organism evidence="3 4">
    <name type="scientific">Streptomyces glaucescens</name>
    <dbReference type="NCBI Taxonomy" id="1907"/>
    <lineage>
        <taxon>Bacteria</taxon>
        <taxon>Bacillati</taxon>
        <taxon>Actinomycetota</taxon>
        <taxon>Actinomycetes</taxon>
        <taxon>Kitasatosporales</taxon>
        <taxon>Streptomycetaceae</taxon>
        <taxon>Streptomyces</taxon>
    </lineage>
</organism>
<gene>
    <name evidence="3" type="ORF">SGLAU_17900</name>
</gene>
<name>A0A089X8L1_STRGA</name>
<dbReference type="PANTHER" id="PTHR40040">
    <property type="entry name" value="SMALL HYDROPHOBIC PROTEIN-RELATED"/>
    <property type="match status" value="1"/>
</dbReference>
<dbReference type="HOGENOM" id="CLU_152611_1_0_11"/>
<accession>A0A089X8L1</accession>
<dbReference type="Proteomes" id="UP000029482">
    <property type="component" value="Chromosome"/>
</dbReference>
<protein>
    <submittedName>
        <fullName evidence="3">Putative membrane protein</fullName>
    </submittedName>
</protein>
<dbReference type="InterPro" id="IPR025241">
    <property type="entry name" value="DUF4190"/>
</dbReference>
<dbReference type="InterPro" id="IPR055338">
    <property type="entry name" value="YqfX-like"/>
</dbReference>
<proteinExistence type="predicted"/>
<feature type="domain" description="DUF4190" evidence="2">
    <location>
        <begin position="46"/>
        <end position="106"/>
    </location>
</feature>